<dbReference type="Gene3D" id="2.120.10.10">
    <property type="match status" value="1"/>
</dbReference>
<dbReference type="AlphaFoldDB" id="A0A918W8Z3"/>
<evidence type="ECO:0000313" key="2">
    <source>
        <dbReference type="Proteomes" id="UP000646426"/>
    </source>
</evidence>
<keyword evidence="2" id="KW-1185">Reference proteome</keyword>
<sequence>MHLKNPFLAAALVACVLSGCERGAPSTGTAAPAARVEPALPADIALVASKWTLPAPPGAAQPDLVRAPDGSLLLSWLEREGDAHALKFARWRDGAWTAPQLIARGTRWFVNWADTPHVAQTADGALWAHWLEKTADAPYAYDVVLVRSADGGATWSAPVRVNDDGTPTEHGFVSLWPAAHDTLGIAWLDGRRTAGAGGHEAHAGHGTGAMTLRSARFDAALARTQERELDLSTCDCCQTDVAVAATGPVLAYRDRTADEIRDIRIAALDDTFQPHLVHADNWRMPACPVNGPSIDANARDVLVGWYTATGDTPTLRFARSSDGGATFGAPVTPERDPGVLGRVDVALGDTAAWLLWLREDDRVQTLHLARYGHEPTATPQRIVLASLQGRGRGTGFPRLVRDGDGMRAVWTDLVDGEARLEGAVVSTSTVTPPSAVAAR</sequence>
<reference evidence="1" key="2">
    <citation type="submission" date="2020-09" db="EMBL/GenBank/DDBJ databases">
        <authorList>
            <person name="Sun Q."/>
            <person name="Kim S."/>
        </authorList>
    </citation>
    <scope>NUCLEOTIDE SEQUENCE</scope>
    <source>
        <strain evidence="1">KCTC 23077</strain>
    </source>
</reference>
<dbReference type="CDD" id="cd15482">
    <property type="entry name" value="Sialidase_non-viral"/>
    <property type="match status" value="1"/>
</dbReference>
<gene>
    <name evidence="1" type="ORF">GCM10007067_27470</name>
</gene>
<protein>
    <recommendedName>
        <fullName evidence="3">Exo-alpha-sialidase</fullName>
    </recommendedName>
</protein>
<reference evidence="1" key="1">
    <citation type="journal article" date="2014" name="Int. J. Syst. Evol. Microbiol.">
        <title>Complete genome sequence of Corynebacterium casei LMG S-19264T (=DSM 44701T), isolated from a smear-ripened cheese.</title>
        <authorList>
            <consortium name="US DOE Joint Genome Institute (JGI-PGF)"/>
            <person name="Walter F."/>
            <person name="Albersmeier A."/>
            <person name="Kalinowski J."/>
            <person name="Ruckert C."/>
        </authorList>
    </citation>
    <scope>NUCLEOTIDE SEQUENCE</scope>
    <source>
        <strain evidence="1">KCTC 23077</strain>
    </source>
</reference>
<proteinExistence type="predicted"/>
<dbReference type="RefSeq" id="WP_189457612.1">
    <property type="nucleotide sequence ID" value="NZ_BMYD01000005.1"/>
</dbReference>
<name>A0A918W8Z3_9GAMM</name>
<evidence type="ECO:0000313" key="1">
    <source>
        <dbReference type="EMBL" id="GHA87935.1"/>
    </source>
</evidence>
<dbReference type="InterPro" id="IPR036278">
    <property type="entry name" value="Sialidase_sf"/>
</dbReference>
<dbReference type="PROSITE" id="PS51257">
    <property type="entry name" value="PROKAR_LIPOPROTEIN"/>
    <property type="match status" value="1"/>
</dbReference>
<comment type="caution">
    <text evidence="1">The sequence shown here is derived from an EMBL/GenBank/DDBJ whole genome shotgun (WGS) entry which is preliminary data.</text>
</comment>
<evidence type="ECO:0008006" key="3">
    <source>
        <dbReference type="Google" id="ProtNLM"/>
    </source>
</evidence>
<dbReference type="Proteomes" id="UP000646426">
    <property type="component" value="Unassembled WGS sequence"/>
</dbReference>
<dbReference type="EMBL" id="BMYD01000005">
    <property type="protein sequence ID" value="GHA87935.1"/>
    <property type="molecule type" value="Genomic_DNA"/>
</dbReference>
<organism evidence="1 2">
    <name type="scientific">Cognatilysobacter bugurensis</name>
    <dbReference type="NCBI Taxonomy" id="543356"/>
    <lineage>
        <taxon>Bacteria</taxon>
        <taxon>Pseudomonadati</taxon>
        <taxon>Pseudomonadota</taxon>
        <taxon>Gammaproteobacteria</taxon>
        <taxon>Lysobacterales</taxon>
        <taxon>Lysobacteraceae</taxon>
        <taxon>Cognatilysobacter</taxon>
    </lineage>
</organism>
<dbReference type="SUPFAM" id="SSF50939">
    <property type="entry name" value="Sialidases"/>
    <property type="match status" value="1"/>
</dbReference>
<accession>A0A918W8Z3</accession>